<dbReference type="PANTHER" id="PTHR43227:SF11">
    <property type="entry name" value="BLL4140 PROTEIN"/>
    <property type="match status" value="1"/>
</dbReference>
<evidence type="ECO:0000256" key="6">
    <source>
        <dbReference type="ARBA" id="ARBA00023136"/>
    </source>
</evidence>
<evidence type="ECO:0000256" key="5">
    <source>
        <dbReference type="ARBA" id="ARBA00022989"/>
    </source>
</evidence>
<dbReference type="AlphaFoldDB" id="A0A4R5KK72"/>
<comment type="similarity">
    <text evidence="7">Belongs to the binding-protein-dependent transport system permease family.</text>
</comment>
<evidence type="ECO:0000259" key="8">
    <source>
        <dbReference type="PROSITE" id="PS50928"/>
    </source>
</evidence>
<feature type="transmembrane region" description="Helical" evidence="7">
    <location>
        <begin position="225"/>
        <end position="244"/>
    </location>
</feature>
<evidence type="ECO:0000313" key="10">
    <source>
        <dbReference type="Proteomes" id="UP000295636"/>
    </source>
</evidence>
<feature type="domain" description="ABC transmembrane type-1" evidence="8">
    <location>
        <begin position="91"/>
        <end position="305"/>
    </location>
</feature>
<dbReference type="GO" id="GO:0005886">
    <property type="term" value="C:plasma membrane"/>
    <property type="evidence" value="ECO:0007669"/>
    <property type="project" value="UniProtKB-SubCell"/>
</dbReference>
<feature type="transmembrane region" description="Helical" evidence="7">
    <location>
        <begin position="181"/>
        <end position="205"/>
    </location>
</feature>
<evidence type="ECO:0000256" key="3">
    <source>
        <dbReference type="ARBA" id="ARBA00022475"/>
    </source>
</evidence>
<organism evidence="9 10">
    <name type="scientific">Paenibacillus piri</name>
    <dbReference type="NCBI Taxonomy" id="2547395"/>
    <lineage>
        <taxon>Bacteria</taxon>
        <taxon>Bacillati</taxon>
        <taxon>Bacillota</taxon>
        <taxon>Bacilli</taxon>
        <taxon>Bacillales</taxon>
        <taxon>Paenibacillaceae</taxon>
        <taxon>Paenibacillus</taxon>
    </lineage>
</organism>
<dbReference type="GO" id="GO:0055085">
    <property type="term" value="P:transmembrane transport"/>
    <property type="evidence" value="ECO:0007669"/>
    <property type="project" value="InterPro"/>
</dbReference>
<dbReference type="PROSITE" id="PS50928">
    <property type="entry name" value="ABC_TM1"/>
    <property type="match status" value="1"/>
</dbReference>
<dbReference type="CDD" id="cd06261">
    <property type="entry name" value="TM_PBP2"/>
    <property type="match status" value="1"/>
</dbReference>
<evidence type="ECO:0000256" key="4">
    <source>
        <dbReference type="ARBA" id="ARBA00022692"/>
    </source>
</evidence>
<accession>A0A4R5KK72</accession>
<dbReference type="EMBL" id="SMRT01000009">
    <property type="protein sequence ID" value="TDF95941.1"/>
    <property type="molecule type" value="Genomic_DNA"/>
</dbReference>
<dbReference type="Pfam" id="PF00528">
    <property type="entry name" value="BPD_transp_1"/>
    <property type="match status" value="1"/>
</dbReference>
<sequence length="318" mass="36191">MQSKPATAIPAAAAASASRRRRLAEISKNKHVYIMLLPVVLYYLIFHYLPMYGVIIAFKNYAPLRGILGSPWAGLDHFREFFNSYYFWQLLKNTVLISFYDLLFGFPAPILLALILNEVTHLRFKRLVQTISYLPHFISLVVIVGLVLDFLSRDGLINQLIVMLGGGATPFMQKPEWFRTIYIATNIWQSVGWGSIIYLAALTAISPELYEASRVDGANRWQQLWNVTLPGILPTIVIMLILRVGDMMSIGYEKIILMYNPLIYDTADVISTFIYRKGLLEMNYSYSTAVGLFNAVINFTLLVLVNRLSRRLSGSSLW</sequence>
<keyword evidence="10" id="KW-1185">Reference proteome</keyword>
<dbReference type="SUPFAM" id="SSF161098">
    <property type="entry name" value="MetI-like"/>
    <property type="match status" value="1"/>
</dbReference>
<keyword evidence="6 7" id="KW-0472">Membrane</keyword>
<dbReference type="PANTHER" id="PTHR43227">
    <property type="entry name" value="BLL4140 PROTEIN"/>
    <property type="match status" value="1"/>
</dbReference>
<keyword evidence="5 7" id="KW-1133">Transmembrane helix</keyword>
<dbReference type="InterPro" id="IPR035906">
    <property type="entry name" value="MetI-like_sf"/>
</dbReference>
<gene>
    <name evidence="9" type="ORF">E1757_19680</name>
</gene>
<dbReference type="OrthoDB" id="9785836at2"/>
<name>A0A4R5KK72_9BACL</name>
<proteinExistence type="inferred from homology"/>
<dbReference type="InterPro" id="IPR050809">
    <property type="entry name" value="UgpAE/MalFG_permease"/>
</dbReference>
<comment type="subcellular location">
    <subcellularLocation>
        <location evidence="1 7">Cell membrane</location>
        <topology evidence="1 7">Multi-pass membrane protein</topology>
    </subcellularLocation>
</comment>
<protein>
    <submittedName>
        <fullName evidence="9">Sugar ABC transporter permease</fullName>
    </submittedName>
</protein>
<reference evidence="9 10" key="1">
    <citation type="submission" date="2019-03" db="EMBL/GenBank/DDBJ databases">
        <title>This is whole genome sequence of Paenibacillus sp MS74 strain.</title>
        <authorList>
            <person name="Trinh H.N."/>
        </authorList>
    </citation>
    <scope>NUCLEOTIDE SEQUENCE [LARGE SCALE GENOMIC DNA]</scope>
    <source>
        <strain evidence="9 10">MS74</strain>
    </source>
</reference>
<feature type="transmembrane region" description="Helical" evidence="7">
    <location>
        <begin position="131"/>
        <end position="151"/>
    </location>
</feature>
<dbReference type="Gene3D" id="1.10.3720.10">
    <property type="entry name" value="MetI-like"/>
    <property type="match status" value="1"/>
</dbReference>
<dbReference type="Proteomes" id="UP000295636">
    <property type="component" value="Unassembled WGS sequence"/>
</dbReference>
<dbReference type="RefSeq" id="WP_133231212.1">
    <property type="nucleotide sequence ID" value="NZ_SMRT01000009.1"/>
</dbReference>
<keyword evidence="4 7" id="KW-0812">Transmembrane</keyword>
<feature type="transmembrane region" description="Helical" evidence="7">
    <location>
        <begin position="95"/>
        <end position="116"/>
    </location>
</feature>
<comment type="caution">
    <text evidence="9">The sequence shown here is derived from an EMBL/GenBank/DDBJ whole genome shotgun (WGS) entry which is preliminary data.</text>
</comment>
<evidence type="ECO:0000256" key="2">
    <source>
        <dbReference type="ARBA" id="ARBA00022448"/>
    </source>
</evidence>
<evidence type="ECO:0000256" key="1">
    <source>
        <dbReference type="ARBA" id="ARBA00004651"/>
    </source>
</evidence>
<evidence type="ECO:0000256" key="7">
    <source>
        <dbReference type="RuleBase" id="RU363032"/>
    </source>
</evidence>
<keyword evidence="2 7" id="KW-0813">Transport</keyword>
<feature type="transmembrane region" description="Helical" evidence="7">
    <location>
        <begin position="33"/>
        <end position="58"/>
    </location>
</feature>
<feature type="transmembrane region" description="Helical" evidence="7">
    <location>
        <begin position="286"/>
        <end position="305"/>
    </location>
</feature>
<dbReference type="InterPro" id="IPR000515">
    <property type="entry name" value="MetI-like"/>
</dbReference>
<evidence type="ECO:0000313" key="9">
    <source>
        <dbReference type="EMBL" id="TDF95941.1"/>
    </source>
</evidence>
<keyword evidence="3" id="KW-1003">Cell membrane</keyword>